<accession>A0ABW0QP08</accession>
<comment type="catalytic activity">
    <reaction evidence="2">
        <text>2 GTP = 3',3'-c-di-GMP + 2 diphosphate</text>
        <dbReference type="Rhea" id="RHEA:24898"/>
        <dbReference type="ChEBI" id="CHEBI:33019"/>
        <dbReference type="ChEBI" id="CHEBI:37565"/>
        <dbReference type="ChEBI" id="CHEBI:58805"/>
        <dbReference type="EC" id="2.7.7.65"/>
    </reaction>
</comment>
<name>A0ABW0QP08_9GAMM</name>
<comment type="caution">
    <text evidence="5">The sequence shown here is derived from an EMBL/GenBank/DDBJ whole genome shotgun (WGS) entry which is preliminary data.</text>
</comment>
<keyword evidence="6" id="KW-1185">Reference proteome</keyword>
<evidence type="ECO:0000256" key="3">
    <source>
        <dbReference type="SAM" id="Phobius"/>
    </source>
</evidence>
<feature type="transmembrane region" description="Helical" evidence="3">
    <location>
        <begin position="6"/>
        <end position="26"/>
    </location>
</feature>
<proteinExistence type="predicted"/>
<feature type="transmembrane region" description="Helical" evidence="3">
    <location>
        <begin position="97"/>
        <end position="117"/>
    </location>
</feature>
<feature type="transmembrane region" description="Helical" evidence="3">
    <location>
        <begin position="154"/>
        <end position="172"/>
    </location>
</feature>
<dbReference type="InterPro" id="IPR000160">
    <property type="entry name" value="GGDEF_dom"/>
</dbReference>
<dbReference type="CDD" id="cd01949">
    <property type="entry name" value="GGDEF"/>
    <property type="match status" value="1"/>
</dbReference>
<dbReference type="InterPro" id="IPR043128">
    <property type="entry name" value="Rev_trsase/Diguanyl_cyclase"/>
</dbReference>
<dbReference type="SMART" id="SM00267">
    <property type="entry name" value="GGDEF"/>
    <property type="match status" value="1"/>
</dbReference>
<dbReference type="PANTHER" id="PTHR45138">
    <property type="entry name" value="REGULATORY COMPONENTS OF SENSORY TRANSDUCTION SYSTEM"/>
    <property type="match status" value="1"/>
</dbReference>
<sequence>MALHIETLSLISTVQTAVLALMLWAGTHPGASVARNSLHLRAAAFAVEAAGWGTLAAHAYLSPTMLLLGGNALNLIAMAMSVIALRMLLGEPLRWRLVLAIGVIGWLGVGWFGLVHPDYRYRVLWGSVAITLNMLLNVEALTSGFRWHFSRARNVLLLFCVMAVVLVVWRSGQLWFGSDQPLATSVPSATNFIYISLSGMQPLFASIGFLLLYNEILQQELHLLARIDSLTGVKNRLAINEIMPRKMAQSARWQQSLAVLMIDADHFKSVNDRFGHAGGDVVLCAMVASIRATLRETDVLGRVGGEEFVVLSSGTDLSGALRLGERIRTTVESTSLLVDGQALRLTVSIGVTTVMPAEQDSAAVLHRADQALYAAKRAGRNRVVSASMDDDQVATLPA</sequence>
<evidence type="ECO:0000313" key="6">
    <source>
        <dbReference type="Proteomes" id="UP001596114"/>
    </source>
</evidence>
<dbReference type="PANTHER" id="PTHR45138:SF9">
    <property type="entry name" value="DIGUANYLATE CYCLASE DGCM-RELATED"/>
    <property type="match status" value="1"/>
</dbReference>
<dbReference type="Proteomes" id="UP001596114">
    <property type="component" value="Unassembled WGS sequence"/>
</dbReference>
<evidence type="ECO:0000256" key="2">
    <source>
        <dbReference type="ARBA" id="ARBA00034247"/>
    </source>
</evidence>
<feature type="domain" description="GGDEF" evidence="4">
    <location>
        <begin position="255"/>
        <end position="388"/>
    </location>
</feature>
<protein>
    <recommendedName>
        <fullName evidence="1">diguanylate cyclase</fullName>
        <ecNumber evidence="1">2.7.7.65</ecNumber>
    </recommendedName>
</protein>
<evidence type="ECO:0000313" key="5">
    <source>
        <dbReference type="EMBL" id="MFC5526530.1"/>
    </source>
</evidence>
<keyword evidence="3" id="KW-1133">Transmembrane helix</keyword>
<dbReference type="Pfam" id="PF00990">
    <property type="entry name" value="GGDEF"/>
    <property type="match status" value="1"/>
</dbReference>
<evidence type="ECO:0000259" key="4">
    <source>
        <dbReference type="PROSITE" id="PS50887"/>
    </source>
</evidence>
<dbReference type="EC" id="2.7.7.65" evidence="1"/>
<dbReference type="NCBIfam" id="TIGR00254">
    <property type="entry name" value="GGDEF"/>
    <property type="match status" value="1"/>
</dbReference>
<feature type="transmembrane region" description="Helical" evidence="3">
    <location>
        <begin position="66"/>
        <end position="85"/>
    </location>
</feature>
<dbReference type="InterPro" id="IPR050469">
    <property type="entry name" value="Diguanylate_Cyclase"/>
</dbReference>
<dbReference type="PROSITE" id="PS50887">
    <property type="entry name" value="GGDEF"/>
    <property type="match status" value="1"/>
</dbReference>
<dbReference type="SUPFAM" id="SSF55073">
    <property type="entry name" value="Nucleotide cyclase"/>
    <property type="match status" value="1"/>
</dbReference>
<keyword evidence="3" id="KW-0472">Membrane</keyword>
<organism evidence="5 6">
    <name type="scientific">Rhodanobacter ginsengisoli</name>
    <dbReference type="NCBI Taxonomy" id="418646"/>
    <lineage>
        <taxon>Bacteria</taxon>
        <taxon>Pseudomonadati</taxon>
        <taxon>Pseudomonadota</taxon>
        <taxon>Gammaproteobacteria</taxon>
        <taxon>Lysobacterales</taxon>
        <taxon>Rhodanobacteraceae</taxon>
        <taxon>Rhodanobacter</taxon>
    </lineage>
</organism>
<dbReference type="EMBL" id="JBHSNF010000002">
    <property type="protein sequence ID" value="MFC5526530.1"/>
    <property type="molecule type" value="Genomic_DNA"/>
</dbReference>
<dbReference type="Gene3D" id="3.30.70.270">
    <property type="match status" value="1"/>
</dbReference>
<dbReference type="InterPro" id="IPR029787">
    <property type="entry name" value="Nucleotide_cyclase"/>
</dbReference>
<feature type="transmembrane region" description="Helical" evidence="3">
    <location>
        <begin position="192"/>
        <end position="213"/>
    </location>
</feature>
<evidence type="ECO:0000256" key="1">
    <source>
        <dbReference type="ARBA" id="ARBA00012528"/>
    </source>
</evidence>
<feature type="transmembrane region" description="Helical" evidence="3">
    <location>
        <begin position="38"/>
        <end position="60"/>
    </location>
</feature>
<dbReference type="RefSeq" id="WP_377320282.1">
    <property type="nucleotide sequence ID" value="NZ_JBHSNF010000002.1"/>
</dbReference>
<gene>
    <name evidence="5" type="ORF">ACFPPA_12375</name>
</gene>
<reference evidence="6" key="1">
    <citation type="journal article" date="2019" name="Int. J. Syst. Evol. Microbiol.">
        <title>The Global Catalogue of Microorganisms (GCM) 10K type strain sequencing project: providing services to taxonomists for standard genome sequencing and annotation.</title>
        <authorList>
            <consortium name="The Broad Institute Genomics Platform"/>
            <consortium name="The Broad Institute Genome Sequencing Center for Infectious Disease"/>
            <person name="Wu L."/>
            <person name="Ma J."/>
        </authorList>
    </citation>
    <scope>NUCLEOTIDE SEQUENCE [LARGE SCALE GENOMIC DNA]</scope>
    <source>
        <strain evidence="6">CGMCC 1.16619</strain>
    </source>
</reference>
<keyword evidence="3" id="KW-0812">Transmembrane</keyword>